<comment type="caution">
    <text evidence="2">The sequence shown here is derived from an EMBL/GenBank/DDBJ whole genome shotgun (WGS) entry which is preliminary data.</text>
</comment>
<gene>
    <name evidence="2" type="ORF">LHYA1_G005567</name>
</gene>
<sequence length="567" mass="65354">MALHVNAVTSLMEELRIAHKTSEVDGQIHGHSSSSLQDSIQLLDQSAKITSSQAERVRVLAGSIIHRDSLDNTGIYSLCRIASEVTEVTRILDDTANTLRDAAELSIITFLASLGGQDRANVRDGSLLQRLLSHFDEQIRSIVRGVLSNSGYGNCVLWKIAEECYNQATSYSGTLHPDNYFVQRDETFLGWPHDPDYEAEEYYEHENRLEIDEDYAKAMEERMKQRREGRKREEQSWIDFWVLVLHGCPNGPTLFYPPASYEVKLQMFATTDIPQYLFRTFDGKSSGRSDDNIVASMASFTESPEESRKDILSLPKDEVIDMLHTHLTKKCWGAEDSDNLMSWTSSLLFAIQYAIWRRRKFGCQPADIKICMVDTRRFPQGQFAPDMWLLRAYRDTAAQVGGETEKFFRFRLEDTRYHNGEYLSQGSVDHASRSCVVSLETLEESGLYDLYPEFAEVQGKERWTNRVRELREGWSIEQRTTPREVQLASDVARCFNTFETIHMMLILLTFKARKIKEWARRPDELRRYISAAGLLQSRKQSMNKWGDAFLPLPNDAFDIRIVKEMFD</sequence>
<dbReference type="Proteomes" id="UP000431533">
    <property type="component" value="Unassembled WGS sequence"/>
</dbReference>
<name>A0A8H8TZZ4_9HELO</name>
<dbReference type="EMBL" id="QGMH01000070">
    <property type="protein sequence ID" value="TVY26392.1"/>
    <property type="molecule type" value="Genomic_DNA"/>
</dbReference>
<dbReference type="RefSeq" id="XP_031005180.1">
    <property type="nucleotide sequence ID" value="XM_031150511.1"/>
</dbReference>
<dbReference type="GeneID" id="41985765"/>
<evidence type="ECO:0000313" key="3">
    <source>
        <dbReference type="Proteomes" id="UP000431533"/>
    </source>
</evidence>
<evidence type="ECO:0000313" key="2">
    <source>
        <dbReference type="EMBL" id="TVY26392.1"/>
    </source>
</evidence>
<reference evidence="2 3" key="1">
    <citation type="submission" date="2018-05" db="EMBL/GenBank/DDBJ databases">
        <title>Genome sequencing and assembly of the regulated plant pathogen Lachnellula willkommii and related sister species for the development of diagnostic species identification markers.</title>
        <authorList>
            <person name="Giroux E."/>
            <person name="Bilodeau G."/>
        </authorList>
    </citation>
    <scope>NUCLEOTIDE SEQUENCE [LARGE SCALE GENOMIC DNA]</scope>
    <source>
        <strain evidence="2 3">CBS 185.66</strain>
    </source>
</reference>
<dbReference type="AlphaFoldDB" id="A0A8H8TZZ4"/>
<feature type="domain" description="DUF7587" evidence="1">
    <location>
        <begin position="273"/>
        <end position="430"/>
    </location>
</feature>
<dbReference type="InterPro" id="IPR056009">
    <property type="entry name" value="DUF7587"/>
</dbReference>
<dbReference type="Pfam" id="PF24494">
    <property type="entry name" value="DUF7587"/>
    <property type="match status" value="1"/>
</dbReference>
<dbReference type="OrthoDB" id="4152607at2759"/>
<evidence type="ECO:0000259" key="1">
    <source>
        <dbReference type="Pfam" id="PF24494"/>
    </source>
</evidence>
<proteinExistence type="predicted"/>
<protein>
    <recommendedName>
        <fullName evidence="1">DUF7587 domain-containing protein</fullName>
    </recommendedName>
</protein>
<organism evidence="2 3">
    <name type="scientific">Lachnellula hyalina</name>
    <dbReference type="NCBI Taxonomy" id="1316788"/>
    <lineage>
        <taxon>Eukaryota</taxon>
        <taxon>Fungi</taxon>
        <taxon>Dikarya</taxon>
        <taxon>Ascomycota</taxon>
        <taxon>Pezizomycotina</taxon>
        <taxon>Leotiomycetes</taxon>
        <taxon>Helotiales</taxon>
        <taxon>Lachnaceae</taxon>
        <taxon>Lachnellula</taxon>
    </lineage>
</organism>
<keyword evidence="3" id="KW-1185">Reference proteome</keyword>
<accession>A0A8H8TZZ4</accession>